<dbReference type="InterPro" id="IPR038408">
    <property type="entry name" value="GNK2_sf"/>
</dbReference>
<keyword evidence="3" id="KW-0732">Signal</keyword>
<dbReference type="Gene3D" id="3.30.200.20">
    <property type="entry name" value="Phosphorylase Kinase, domain 1"/>
    <property type="match status" value="1"/>
</dbReference>
<dbReference type="SUPFAM" id="SSF56112">
    <property type="entry name" value="Protein kinase-like (PK-like)"/>
    <property type="match status" value="1"/>
</dbReference>
<evidence type="ECO:0000256" key="1">
    <source>
        <dbReference type="ARBA" id="ARBA00022527"/>
    </source>
</evidence>
<keyword evidence="1" id="KW-0723">Serine/threonine-protein kinase</keyword>
<dbReference type="PROSITE" id="PS00107">
    <property type="entry name" value="PROTEIN_KINASE_ATP"/>
    <property type="match status" value="1"/>
</dbReference>
<evidence type="ECO:0000256" key="7">
    <source>
        <dbReference type="ARBA" id="ARBA00022840"/>
    </source>
</evidence>
<evidence type="ECO:0000256" key="6">
    <source>
        <dbReference type="ARBA" id="ARBA00022777"/>
    </source>
</evidence>
<dbReference type="InterPro" id="IPR011009">
    <property type="entry name" value="Kinase-like_dom_sf"/>
</dbReference>
<dbReference type="Gene3D" id="3.30.430.20">
    <property type="entry name" value="Gnk2 domain, C-X8-C-X2-C motif"/>
    <property type="match status" value="2"/>
</dbReference>
<dbReference type="FunFam" id="3.30.430.20:FF:000017">
    <property type="entry name" value="Cysteine-rich receptor-like protein kinase 2"/>
    <property type="match status" value="1"/>
</dbReference>
<dbReference type="CDD" id="cd14066">
    <property type="entry name" value="STKc_IRAK"/>
    <property type="match status" value="1"/>
</dbReference>
<evidence type="ECO:0000256" key="3">
    <source>
        <dbReference type="ARBA" id="ARBA00022729"/>
    </source>
</evidence>
<sequence>MRGTTVAMTMRWSFGWQAVVVTFLYMGSLITPVTSQPQTNLLLRSCSLLNTTNTRSFFNNLNQTFTEVRRQLSTDDTFFATGEQARSSEPVYVMAQCRRYMTTADCLACYDYATLAIRACAAADGARAVLDGCFLRYETTDFYDEATQPGNVGLCGNRTATRPTRFQTAVDGLLSNLTIATPRIKDLFAASSSNISGSNRSVYAIAQCVPTLAHNGCKDCLRVAYSNIRNCLPSIVDARALDTGCFMRYSNTPFFTNNETTIITPFLREGSSKKGAIIGGVVGGVGLLSTIVLVAILMWYCRSKRKTTPRGNSHGPNDQLQDPVKYSYSDLRKATKNFCDDHKLGEGGFGGVYKGTINNGNVVAVKKLLVSSAKADFEREVRVISNVHHRNLIRLLGCCSEGPELLLVLEYMENGSLVKFLYGERKGTLTWKQRCNIIFGIAKGLAYLHEQYHVTIIHRDINPSNILLDDDFQPKIADFGLAKLLPEDQTHISTRFAGTLGYTAPEYAIHGQLSEKADTYSFGIVVLEIISGKRCTDVLDMSPPDQYLLEHALNVYENHMPLQLIDETLDPNEYTEQEVKKMIEIALTCTQSPAERPTMSEVLVLLNDRSREQKPPSRLQFDVPNINIQVDQDIASSTSNADVSLTELTGR</sequence>
<dbReference type="PROSITE" id="PS50011">
    <property type="entry name" value="PROTEIN_KINASE_DOM"/>
    <property type="match status" value="1"/>
</dbReference>
<keyword evidence="10" id="KW-0472">Membrane</keyword>
<reference evidence="13 14" key="1">
    <citation type="journal article" date="2016" name="Sci. Rep.">
        <title>The genome sequence of the outbreeding globe artichoke constructed de novo incorporating a phase-aware low-pass sequencing strategy of F1 progeny.</title>
        <authorList>
            <person name="Scaglione D."/>
            <person name="Reyes-Chin-Wo S."/>
            <person name="Acquadro A."/>
            <person name="Froenicke L."/>
            <person name="Portis E."/>
            <person name="Beitel C."/>
            <person name="Tirone M."/>
            <person name="Mauro R."/>
            <person name="Lo Monaco A."/>
            <person name="Mauromicale G."/>
            <person name="Faccioli P."/>
            <person name="Cattivelli L."/>
            <person name="Rieseberg L."/>
            <person name="Michelmore R."/>
            <person name="Lanteri S."/>
        </authorList>
    </citation>
    <scope>NUCLEOTIDE SEQUENCE [LARGE SCALE GENOMIC DNA]</scope>
    <source>
        <strain evidence="13">2C</strain>
    </source>
</reference>
<evidence type="ECO:0000256" key="4">
    <source>
        <dbReference type="ARBA" id="ARBA00022737"/>
    </source>
</evidence>
<keyword evidence="10" id="KW-0812">Transmembrane</keyword>
<dbReference type="EMBL" id="LEKV01006550">
    <property type="protein sequence ID" value="KVH72121.1"/>
    <property type="molecule type" value="Genomic_DNA"/>
</dbReference>
<keyword evidence="5 9" id="KW-0547">Nucleotide-binding</keyword>
<dbReference type="GO" id="GO:0004674">
    <property type="term" value="F:protein serine/threonine kinase activity"/>
    <property type="evidence" value="ECO:0007669"/>
    <property type="project" value="UniProtKB-KW"/>
</dbReference>
<evidence type="ECO:0000256" key="8">
    <source>
        <dbReference type="ARBA" id="ARBA00023170"/>
    </source>
</evidence>
<dbReference type="Gramene" id="KVH72121">
    <property type="protein sequence ID" value="KVH72121"/>
    <property type="gene ID" value="Ccrd_025591"/>
</dbReference>
<feature type="transmembrane region" description="Helical" evidence="10">
    <location>
        <begin position="276"/>
        <end position="300"/>
    </location>
</feature>
<name>A0A103WGS2_CYNCS</name>
<evidence type="ECO:0000256" key="5">
    <source>
        <dbReference type="ARBA" id="ARBA00022741"/>
    </source>
</evidence>
<dbReference type="Pfam" id="PF00069">
    <property type="entry name" value="Pkinase"/>
    <property type="match status" value="1"/>
</dbReference>
<keyword evidence="6" id="KW-0418">Kinase</keyword>
<evidence type="ECO:0000256" key="9">
    <source>
        <dbReference type="PROSITE-ProRule" id="PRU10141"/>
    </source>
</evidence>
<dbReference type="AlphaFoldDB" id="A0A103WGS2"/>
<dbReference type="Proteomes" id="UP000243975">
    <property type="component" value="Unassembled WGS sequence"/>
</dbReference>
<dbReference type="PROSITE" id="PS51473">
    <property type="entry name" value="GNK2"/>
    <property type="match status" value="2"/>
</dbReference>
<dbReference type="PANTHER" id="PTHR47973">
    <property type="entry name" value="CYSTEINE-RICH RECEPTOR-LIKE PROTEIN KINASE 3"/>
    <property type="match status" value="1"/>
</dbReference>
<dbReference type="CDD" id="cd23509">
    <property type="entry name" value="Gnk2-like"/>
    <property type="match status" value="2"/>
</dbReference>
<gene>
    <name evidence="13" type="ORF">Ccrd_025591</name>
</gene>
<dbReference type="InterPro" id="IPR052059">
    <property type="entry name" value="CR_Ser/Thr_kinase"/>
</dbReference>
<keyword evidence="14" id="KW-1185">Reference proteome</keyword>
<comment type="caution">
    <text evidence="13">The sequence shown here is derived from an EMBL/GenBank/DDBJ whole genome shotgun (WGS) entry which is preliminary data.</text>
</comment>
<evidence type="ECO:0000313" key="14">
    <source>
        <dbReference type="Proteomes" id="UP000243975"/>
    </source>
</evidence>
<dbReference type="InterPro" id="IPR002902">
    <property type="entry name" value="GNK2"/>
</dbReference>
<dbReference type="Gene3D" id="1.10.510.10">
    <property type="entry name" value="Transferase(Phosphotransferase) domain 1"/>
    <property type="match status" value="1"/>
</dbReference>
<keyword evidence="8" id="KW-0675">Receptor</keyword>
<dbReference type="FunFam" id="3.30.200.20:FF:000162">
    <property type="entry name" value="Adenine nucleotide alpha hydrolase-like domain kinase"/>
    <property type="match status" value="1"/>
</dbReference>
<dbReference type="InterPro" id="IPR017441">
    <property type="entry name" value="Protein_kinase_ATP_BS"/>
</dbReference>
<feature type="domain" description="Gnk2-homologous" evidence="12">
    <location>
        <begin position="39"/>
        <end position="142"/>
    </location>
</feature>
<evidence type="ECO:0000313" key="13">
    <source>
        <dbReference type="EMBL" id="KVH72121.1"/>
    </source>
</evidence>
<keyword evidence="10" id="KW-1133">Transmembrane helix</keyword>
<dbReference type="InterPro" id="IPR000719">
    <property type="entry name" value="Prot_kinase_dom"/>
</dbReference>
<dbReference type="OMA" id="CAETITE"/>
<feature type="domain" description="Gnk2-homologous" evidence="12">
    <location>
        <begin position="148"/>
        <end position="254"/>
    </location>
</feature>
<feature type="domain" description="Protein kinase" evidence="11">
    <location>
        <begin position="338"/>
        <end position="610"/>
    </location>
</feature>
<evidence type="ECO:0000259" key="12">
    <source>
        <dbReference type="PROSITE" id="PS51473"/>
    </source>
</evidence>
<evidence type="ECO:0000259" key="11">
    <source>
        <dbReference type="PROSITE" id="PS50011"/>
    </source>
</evidence>
<dbReference type="Pfam" id="PF01657">
    <property type="entry name" value="Stress-antifung"/>
    <property type="match status" value="2"/>
</dbReference>
<evidence type="ECO:0000256" key="10">
    <source>
        <dbReference type="SAM" id="Phobius"/>
    </source>
</evidence>
<evidence type="ECO:0000256" key="2">
    <source>
        <dbReference type="ARBA" id="ARBA00022679"/>
    </source>
</evidence>
<feature type="binding site" evidence="9">
    <location>
        <position position="367"/>
    </location>
    <ligand>
        <name>ATP</name>
        <dbReference type="ChEBI" id="CHEBI:30616"/>
    </ligand>
</feature>
<dbReference type="FunFam" id="1.10.510.10:FF:000336">
    <property type="entry name" value="Cysteine-rich receptor-like protein kinase 2"/>
    <property type="match status" value="1"/>
</dbReference>
<organism evidence="13 14">
    <name type="scientific">Cynara cardunculus var. scolymus</name>
    <name type="common">Globe artichoke</name>
    <name type="synonym">Cynara scolymus</name>
    <dbReference type="NCBI Taxonomy" id="59895"/>
    <lineage>
        <taxon>Eukaryota</taxon>
        <taxon>Viridiplantae</taxon>
        <taxon>Streptophyta</taxon>
        <taxon>Embryophyta</taxon>
        <taxon>Tracheophyta</taxon>
        <taxon>Spermatophyta</taxon>
        <taxon>Magnoliopsida</taxon>
        <taxon>eudicotyledons</taxon>
        <taxon>Gunneridae</taxon>
        <taxon>Pentapetalae</taxon>
        <taxon>asterids</taxon>
        <taxon>campanulids</taxon>
        <taxon>Asterales</taxon>
        <taxon>Asteraceae</taxon>
        <taxon>Carduoideae</taxon>
        <taxon>Cardueae</taxon>
        <taxon>Carduinae</taxon>
        <taxon>Cynara</taxon>
    </lineage>
</organism>
<accession>A0A103WGS2</accession>
<protein>
    <submittedName>
        <fullName evidence="13">Concanavalin A-like lectin/glucanase, subgroup</fullName>
    </submittedName>
</protein>
<keyword evidence="7 9" id="KW-0067">ATP-binding</keyword>
<keyword evidence="2" id="KW-0808">Transferase</keyword>
<dbReference type="GO" id="GO:0005524">
    <property type="term" value="F:ATP binding"/>
    <property type="evidence" value="ECO:0007669"/>
    <property type="project" value="UniProtKB-UniRule"/>
</dbReference>
<proteinExistence type="predicted"/>
<keyword evidence="4" id="KW-0677">Repeat</keyword>